<gene>
    <name evidence="14" type="ORF">GDO78_002692</name>
</gene>
<comment type="subcellular location">
    <subcellularLocation>
        <location evidence="1">Secreted</location>
        <location evidence="1">Extracellular space</location>
        <location evidence="1">Extracellular matrix</location>
    </subcellularLocation>
</comment>
<dbReference type="Gene3D" id="3.40.50.410">
    <property type="entry name" value="von Willebrand factor, type A domain"/>
    <property type="match status" value="3"/>
</dbReference>
<dbReference type="SMART" id="SM00327">
    <property type="entry name" value="VWA"/>
    <property type="match status" value="3"/>
</dbReference>
<evidence type="ECO:0000256" key="6">
    <source>
        <dbReference type="ARBA" id="ARBA00022889"/>
    </source>
</evidence>
<keyword evidence="7" id="KW-0176">Collagen</keyword>
<evidence type="ECO:0000256" key="12">
    <source>
        <dbReference type="SAM" id="SignalP"/>
    </source>
</evidence>
<feature type="domain" description="VWFA" evidence="13">
    <location>
        <begin position="856"/>
        <end position="1042"/>
    </location>
</feature>
<evidence type="ECO:0000256" key="5">
    <source>
        <dbReference type="ARBA" id="ARBA00022737"/>
    </source>
</evidence>
<feature type="region of interest" description="Disordered" evidence="11">
    <location>
        <begin position="284"/>
        <end position="622"/>
    </location>
</feature>
<feature type="domain" description="VWFA" evidence="13">
    <location>
        <begin position="645"/>
        <end position="832"/>
    </location>
</feature>
<feature type="compositionally biased region" description="Low complexity" evidence="11">
    <location>
        <begin position="408"/>
        <end position="421"/>
    </location>
</feature>
<organism evidence="14 15">
    <name type="scientific">Eleutherodactylus coqui</name>
    <name type="common">Puerto Rican coqui</name>
    <dbReference type="NCBI Taxonomy" id="57060"/>
    <lineage>
        <taxon>Eukaryota</taxon>
        <taxon>Metazoa</taxon>
        <taxon>Chordata</taxon>
        <taxon>Craniata</taxon>
        <taxon>Vertebrata</taxon>
        <taxon>Euteleostomi</taxon>
        <taxon>Amphibia</taxon>
        <taxon>Batrachia</taxon>
        <taxon>Anura</taxon>
        <taxon>Neobatrachia</taxon>
        <taxon>Hyloidea</taxon>
        <taxon>Eleutherodactylidae</taxon>
        <taxon>Eleutherodactylinae</taxon>
        <taxon>Eleutherodactylus</taxon>
        <taxon>Eleutherodactylus</taxon>
    </lineage>
</organism>
<evidence type="ECO:0000256" key="3">
    <source>
        <dbReference type="ARBA" id="ARBA00022530"/>
    </source>
</evidence>
<feature type="domain" description="VWFA" evidence="13">
    <location>
        <begin position="69"/>
        <end position="262"/>
    </location>
</feature>
<dbReference type="InterPro" id="IPR008160">
    <property type="entry name" value="Collagen"/>
</dbReference>
<feature type="signal peptide" evidence="12">
    <location>
        <begin position="1"/>
        <end position="24"/>
    </location>
</feature>
<dbReference type="Pfam" id="PF00092">
    <property type="entry name" value="VWA"/>
    <property type="match status" value="3"/>
</dbReference>
<keyword evidence="5" id="KW-0677">Repeat</keyword>
<protein>
    <recommendedName>
        <fullName evidence="10">Collagen alpha-1(VI) chain</fullName>
    </recommendedName>
</protein>
<dbReference type="Pfam" id="PF01391">
    <property type="entry name" value="Collagen"/>
    <property type="match status" value="3"/>
</dbReference>
<dbReference type="PROSITE" id="PS50234">
    <property type="entry name" value="VWFA"/>
    <property type="match status" value="3"/>
</dbReference>
<dbReference type="Proteomes" id="UP000770717">
    <property type="component" value="Unassembled WGS sequence"/>
</dbReference>
<evidence type="ECO:0000256" key="2">
    <source>
        <dbReference type="ARBA" id="ARBA00022525"/>
    </source>
</evidence>
<feature type="compositionally biased region" description="Low complexity" evidence="11">
    <location>
        <begin position="487"/>
        <end position="502"/>
    </location>
</feature>
<evidence type="ECO:0000256" key="10">
    <source>
        <dbReference type="ARBA" id="ARBA00073987"/>
    </source>
</evidence>
<dbReference type="InterPro" id="IPR050525">
    <property type="entry name" value="ECM_Assembly_Org"/>
</dbReference>
<dbReference type="OrthoDB" id="8889285at2759"/>
<evidence type="ECO:0000256" key="1">
    <source>
        <dbReference type="ARBA" id="ARBA00004498"/>
    </source>
</evidence>
<comment type="function">
    <text evidence="8">Collagen VI acts as a cell-binding protein.</text>
</comment>
<dbReference type="EMBL" id="WNTK01000010">
    <property type="protein sequence ID" value="KAG9477431.1"/>
    <property type="molecule type" value="Genomic_DNA"/>
</dbReference>
<evidence type="ECO:0000256" key="7">
    <source>
        <dbReference type="ARBA" id="ARBA00023119"/>
    </source>
</evidence>
<comment type="similarity">
    <text evidence="9">Belongs to the type VI collagen family.</text>
</comment>
<keyword evidence="2" id="KW-0964">Secreted</keyword>
<dbReference type="SUPFAM" id="SSF53300">
    <property type="entry name" value="vWA-like"/>
    <property type="match status" value="3"/>
</dbReference>
<feature type="compositionally biased region" description="Gly residues" evidence="11">
    <location>
        <begin position="452"/>
        <end position="461"/>
    </location>
</feature>
<keyword evidence="15" id="KW-1185">Reference proteome</keyword>
<evidence type="ECO:0000256" key="4">
    <source>
        <dbReference type="ARBA" id="ARBA00022729"/>
    </source>
</evidence>
<dbReference type="InterPro" id="IPR002035">
    <property type="entry name" value="VWF_A"/>
</dbReference>
<dbReference type="FunFam" id="3.40.50.410:FF:000026">
    <property type="entry name" value="Collagen, type VI, alpha 1"/>
    <property type="match status" value="1"/>
</dbReference>
<dbReference type="GO" id="GO:0007155">
    <property type="term" value="P:cell adhesion"/>
    <property type="evidence" value="ECO:0007669"/>
    <property type="project" value="UniProtKB-KW"/>
</dbReference>
<name>A0A8J6EZD5_ELECQ</name>
<evidence type="ECO:0000313" key="14">
    <source>
        <dbReference type="EMBL" id="KAG9477431.1"/>
    </source>
</evidence>
<feature type="chain" id="PRO_5035288892" description="Collagen alpha-1(VI) chain" evidence="12">
    <location>
        <begin position="25"/>
        <end position="1051"/>
    </location>
</feature>
<dbReference type="CDD" id="cd01480">
    <property type="entry name" value="vWA_collagen_alpha_1-VI-type"/>
    <property type="match status" value="2"/>
</dbReference>
<keyword evidence="3" id="KW-0272">Extracellular matrix</keyword>
<evidence type="ECO:0000256" key="11">
    <source>
        <dbReference type="SAM" id="MobiDB-lite"/>
    </source>
</evidence>
<comment type="caution">
    <text evidence="14">The sequence shown here is derived from an EMBL/GenBank/DDBJ whole genome shotgun (WGS) entry which is preliminary data.</text>
</comment>
<proteinExistence type="inferred from homology"/>
<evidence type="ECO:0000256" key="9">
    <source>
        <dbReference type="ARBA" id="ARBA00044000"/>
    </source>
</evidence>
<dbReference type="AlphaFoldDB" id="A0A8J6EZD5"/>
<evidence type="ECO:0000259" key="13">
    <source>
        <dbReference type="PROSITE" id="PS50234"/>
    </source>
</evidence>
<feature type="compositionally biased region" description="Basic and acidic residues" evidence="11">
    <location>
        <begin position="334"/>
        <end position="370"/>
    </location>
</feature>
<keyword evidence="4 12" id="KW-0732">Signal</keyword>
<feature type="compositionally biased region" description="Pro residues" evidence="11">
    <location>
        <begin position="612"/>
        <end position="621"/>
    </location>
</feature>
<dbReference type="PRINTS" id="PR00453">
    <property type="entry name" value="VWFADOMAIN"/>
</dbReference>
<reference evidence="14" key="1">
    <citation type="thesis" date="2020" institute="ProQuest LLC" country="789 East Eisenhower Parkway, Ann Arbor, MI, USA">
        <title>Comparative Genomics and Chromosome Evolution.</title>
        <authorList>
            <person name="Mudd A.B."/>
        </authorList>
    </citation>
    <scope>NUCLEOTIDE SEQUENCE</scope>
    <source>
        <strain evidence="14">HN-11 Male</strain>
        <tissue evidence="14">Kidney and liver</tissue>
    </source>
</reference>
<dbReference type="InterPro" id="IPR036465">
    <property type="entry name" value="vWFA_dom_sf"/>
</dbReference>
<keyword evidence="6" id="KW-0130">Cell adhesion</keyword>
<accession>A0A8J6EZD5</accession>
<evidence type="ECO:0000256" key="8">
    <source>
        <dbReference type="ARBA" id="ARBA00043858"/>
    </source>
</evidence>
<sequence>MKMLRGNFPLTLLHLYLLMGGGMSQQGQGQQGQGQGPIKIPSLPGIGPGTEIMIIPPERTFSYQDCPVDIFFVLDTSESVALRVKPFKTLVTQVKEFTKMFIDKLNARYYRCDRNLVWNAGALHYSDEVILISHLVNLPKERDALKANVDKVEYIGKGTHTDCAIKRGIEEILIGGSHQRENKYLVVVTDGHPLEGYKEPCGGLEDAANEARHLGIKVFSVAISPNHLEPRLSVIASDPSYRKNFTATSAAGLSEQELENTIDTIIETIKANGEHGCCSYECQPSRGHQGPAGPPGYEGEAGKTGLPGDRGTPGDPGPPGDIGPVGYQGMKGDLGSKGEKGGRGAKGAKGEKGKRGTDGIDGQKGDDGEHGFPGCKGSPGFEGDFGPPGPKGDPGSYGPKGGKGEPGRAGAAGKPGNAGNIGDKGDPGTNGAPGEKGESGDEGDAGPDGPAGERGGPGERGPPGVSGARGARGDKGDPGQAGDQGRDGPVGPSGDPGESGPEGAKGYRGDEGPSGPEGPKGPRGAKGLPGEQGVAGERGEDGLPGNGTDGFPGFQGYPGARGDRGGNGTKGYPGPKGDEGDPGEPGVDNNVPGVLGPKGAKGYRGPEGSQGPPGPSGPPGPDECEILDIIMKMCSCCECTCGPIDVLFVVDSSESIGSSNFQIAKEFIIKVIDRLSRDEHVQFNTGKSRVGVVQYSHGNTQESVAMGDPNINTIGQLKEAIKNLGWIAGGTWTGEALAFTKDNLLKRFESDKRVALVLTDGHSDILRDKTPLNTLCEVTPVVSLGVGDIFQSPPNPDQLGDIACGGATYSKGLSLQRTSYTELLEDGFLQNVTAHICREKKCPDYTCAIKFEVPADITLLVDSSTSVGSRNFEMSKGFVRRVAQRFLQAQSPGFDSVRLSVVQYSGQNEQQVEVQFLSNYTEVVSAIDKMKFINGGTDVGAALRAVTDLFREDAAPGASKKLLLFSDGNTQAEDSLLKAVQDARAAGIEISVLSIGSRPQEDNLRILLTGAPADSKVVFSDKSLFRIPDYSSLLKGVFYKTVSRRVSLKPQ</sequence>
<dbReference type="GO" id="GO:0005615">
    <property type="term" value="C:extracellular space"/>
    <property type="evidence" value="ECO:0007669"/>
    <property type="project" value="TreeGrafter"/>
</dbReference>
<dbReference type="FunFam" id="3.40.50.410:FF:000050">
    <property type="entry name" value="Collagen, type VI, alpha 1"/>
    <property type="match status" value="1"/>
</dbReference>
<dbReference type="PANTHER" id="PTHR24020:SF84">
    <property type="entry name" value="VWFA DOMAIN-CONTAINING PROTEIN"/>
    <property type="match status" value="1"/>
</dbReference>
<dbReference type="PANTHER" id="PTHR24020">
    <property type="entry name" value="COLLAGEN ALPHA"/>
    <property type="match status" value="1"/>
</dbReference>
<dbReference type="GO" id="GO:0005581">
    <property type="term" value="C:collagen trimer"/>
    <property type="evidence" value="ECO:0007669"/>
    <property type="project" value="UniProtKB-KW"/>
</dbReference>
<evidence type="ECO:0000313" key="15">
    <source>
        <dbReference type="Proteomes" id="UP000770717"/>
    </source>
</evidence>